<evidence type="ECO:0000259" key="3">
    <source>
        <dbReference type="Pfam" id="PF01910"/>
    </source>
</evidence>
<dbReference type="InterPro" id="IPR029756">
    <property type="entry name" value="MTH1187/YkoF-like"/>
</dbReference>
<dbReference type="AlphaFoldDB" id="A0ABD6CAS9"/>
<sequence length="133" mass="14635">MSVIARFEVIPVREGSMSTAIASALRALDRFPVSYQTTATDTIIEADSVEQVFAAVQAAHQAIPDDRVITSVEIDEDRRRTQEMGQRVASVQRELGHPPQRIQPPASHHASARHAQQRPIGQQAAQQPQPPVK</sequence>
<evidence type="ECO:0000313" key="4">
    <source>
        <dbReference type="EMBL" id="MFD1586508.1"/>
    </source>
</evidence>
<dbReference type="EMBL" id="JBHUDJ010000002">
    <property type="protein sequence ID" value="MFD1586508.1"/>
    <property type="molecule type" value="Genomic_DNA"/>
</dbReference>
<dbReference type="InterPro" id="IPR002767">
    <property type="entry name" value="Thiamine_BP"/>
</dbReference>
<evidence type="ECO:0000256" key="2">
    <source>
        <dbReference type="SAM" id="MobiDB-lite"/>
    </source>
</evidence>
<dbReference type="PANTHER" id="PTHR33777">
    <property type="entry name" value="UPF0045 PROTEIN ECM15"/>
    <property type="match status" value="1"/>
</dbReference>
<comment type="caution">
    <text evidence="4">The sequence shown here is derived from an EMBL/GenBank/DDBJ whole genome shotgun (WGS) entry which is preliminary data.</text>
</comment>
<proteinExistence type="inferred from homology"/>
<dbReference type="Gene3D" id="3.30.70.930">
    <property type="match status" value="1"/>
</dbReference>
<dbReference type="Proteomes" id="UP001597119">
    <property type="component" value="Unassembled WGS sequence"/>
</dbReference>
<evidence type="ECO:0000256" key="1">
    <source>
        <dbReference type="ARBA" id="ARBA00010272"/>
    </source>
</evidence>
<keyword evidence="5" id="KW-1185">Reference proteome</keyword>
<dbReference type="PANTHER" id="PTHR33777:SF1">
    <property type="entry name" value="UPF0045 PROTEIN ECM15"/>
    <property type="match status" value="1"/>
</dbReference>
<comment type="similarity">
    <text evidence="1">Belongs to the UPF0045 family.</text>
</comment>
<feature type="compositionally biased region" description="Low complexity" evidence="2">
    <location>
        <begin position="117"/>
        <end position="127"/>
    </location>
</feature>
<feature type="domain" description="Thiamine-binding protein" evidence="3">
    <location>
        <begin position="6"/>
        <end position="92"/>
    </location>
</feature>
<dbReference type="Pfam" id="PF01910">
    <property type="entry name" value="Thiamine_BP"/>
    <property type="match status" value="1"/>
</dbReference>
<organism evidence="4 5">
    <name type="scientific">Halorientalis brevis</name>
    <dbReference type="NCBI Taxonomy" id="1126241"/>
    <lineage>
        <taxon>Archaea</taxon>
        <taxon>Methanobacteriati</taxon>
        <taxon>Methanobacteriota</taxon>
        <taxon>Stenosarchaea group</taxon>
        <taxon>Halobacteria</taxon>
        <taxon>Halobacteriales</taxon>
        <taxon>Haloarculaceae</taxon>
        <taxon>Halorientalis</taxon>
    </lineage>
</organism>
<dbReference type="InterPro" id="IPR051614">
    <property type="entry name" value="UPF0045_domain"/>
</dbReference>
<gene>
    <name evidence="4" type="ORF">ACFR9U_05910</name>
</gene>
<evidence type="ECO:0000313" key="5">
    <source>
        <dbReference type="Proteomes" id="UP001597119"/>
    </source>
</evidence>
<name>A0ABD6CAS9_9EURY</name>
<protein>
    <submittedName>
        <fullName evidence="4">MTH1187 family thiamine-binding protein</fullName>
    </submittedName>
</protein>
<feature type="region of interest" description="Disordered" evidence="2">
    <location>
        <begin position="74"/>
        <end position="133"/>
    </location>
</feature>
<reference evidence="4 5" key="1">
    <citation type="journal article" date="2019" name="Int. J. Syst. Evol. Microbiol.">
        <title>The Global Catalogue of Microorganisms (GCM) 10K type strain sequencing project: providing services to taxonomists for standard genome sequencing and annotation.</title>
        <authorList>
            <consortium name="The Broad Institute Genomics Platform"/>
            <consortium name="The Broad Institute Genome Sequencing Center for Infectious Disease"/>
            <person name="Wu L."/>
            <person name="Ma J."/>
        </authorList>
    </citation>
    <scope>NUCLEOTIDE SEQUENCE [LARGE SCALE GENOMIC DNA]</scope>
    <source>
        <strain evidence="4 5">CGMCC 1.12125</strain>
    </source>
</reference>
<dbReference type="SUPFAM" id="SSF89957">
    <property type="entry name" value="MTH1187/YkoF-like"/>
    <property type="match status" value="1"/>
</dbReference>
<accession>A0ABD6CAS9</accession>
<dbReference type="RefSeq" id="WP_247379572.1">
    <property type="nucleotide sequence ID" value="NZ_JALLGV010000007.1"/>
</dbReference>